<dbReference type="Pfam" id="PF14298">
    <property type="entry name" value="DUF4374"/>
    <property type="match status" value="1"/>
</dbReference>
<dbReference type="InterPro" id="IPR025401">
    <property type="entry name" value="DUF4374"/>
</dbReference>
<gene>
    <name evidence="2" type="ORF">C5749_14625</name>
</gene>
<dbReference type="OrthoDB" id="738440at2"/>
<evidence type="ECO:0000313" key="3">
    <source>
        <dbReference type="Proteomes" id="UP000238642"/>
    </source>
</evidence>
<comment type="caution">
    <text evidence="2">The sequence shown here is derived from an EMBL/GenBank/DDBJ whole genome shotgun (WGS) entry which is preliminary data.</text>
</comment>
<reference evidence="2 3" key="1">
    <citation type="submission" date="2018-02" db="EMBL/GenBank/DDBJ databases">
        <title>The draft genome of Sphingobacterium gobiense H7.</title>
        <authorList>
            <person name="Li L."/>
            <person name="Liu L."/>
            <person name="Zhang X."/>
            <person name="Wang T."/>
            <person name="Liang L."/>
        </authorList>
    </citation>
    <scope>NUCLEOTIDE SEQUENCE [LARGE SCALE GENOMIC DNA]</scope>
    <source>
        <strain evidence="2 3">ACCC 05757</strain>
    </source>
</reference>
<dbReference type="AlphaFoldDB" id="A0A2S9JNI3"/>
<sequence>MKTQVISKSWMLALTAVAIIGCSKNNPEQPEPNPNPEENMEGQFLVAATVDNSTYLLTAAALDDENASITTIGQGLEYSGTFSNYMQNGYQGFTAINYGRGDAHLGQRFTVSTEGKPERLGAQFEIQNGFITAGIVGDVAYSLMSGGRSSDPTLATINRIPMSAGDPSHKFFKVNEFPGFEGRNAALLGIADAGNGSFYTGLDFPSDNLDDVIIAKINANSLATEAVYSDTRLTVSGGFYKSARYSQIESAADGDVFVFSGNNPGTKKAGALVIRKGGLGFDKDYYWDLEEASGGYRFRRVWHIVEDKFLLEFYNEKIESGTAANIDNAASQFAIVDMSEKKLTWISGMPAKSDIPDLSVSWPYVFAGKLYIGVTTSTEDPRYYVINPETAIAKKGLSVKNASSIDAATFVQYSGIAKK</sequence>
<dbReference type="Proteomes" id="UP000238642">
    <property type="component" value="Unassembled WGS sequence"/>
</dbReference>
<dbReference type="RefSeq" id="WP_105726879.1">
    <property type="nucleotide sequence ID" value="NZ_PVBS01000002.1"/>
</dbReference>
<accession>A0A2S9JNI3</accession>
<protein>
    <recommendedName>
        <fullName evidence="4">DUF4374 domain-containing protein</fullName>
    </recommendedName>
</protein>
<keyword evidence="3" id="KW-1185">Reference proteome</keyword>
<evidence type="ECO:0008006" key="4">
    <source>
        <dbReference type="Google" id="ProtNLM"/>
    </source>
</evidence>
<dbReference type="EMBL" id="PVBS01000002">
    <property type="protein sequence ID" value="PRD54668.1"/>
    <property type="molecule type" value="Genomic_DNA"/>
</dbReference>
<dbReference type="PROSITE" id="PS51257">
    <property type="entry name" value="PROKAR_LIPOPROTEIN"/>
    <property type="match status" value="1"/>
</dbReference>
<keyword evidence="1" id="KW-0732">Signal</keyword>
<proteinExistence type="predicted"/>
<evidence type="ECO:0000256" key="1">
    <source>
        <dbReference type="SAM" id="SignalP"/>
    </source>
</evidence>
<name>A0A2S9JNI3_9SPHI</name>
<feature type="chain" id="PRO_5015404753" description="DUF4374 domain-containing protein" evidence="1">
    <location>
        <begin position="19"/>
        <end position="419"/>
    </location>
</feature>
<organism evidence="2 3">
    <name type="scientific">Sphingobacterium gobiense</name>
    <dbReference type="NCBI Taxonomy" id="1382456"/>
    <lineage>
        <taxon>Bacteria</taxon>
        <taxon>Pseudomonadati</taxon>
        <taxon>Bacteroidota</taxon>
        <taxon>Sphingobacteriia</taxon>
        <taxon>Sphingobacteriales</taxon>
        <taxon>Sphingobacteriaceae</taxon>
        <taxon>Sphingobacterium</taxon>
    </lineage>
</organism>
<feature type="signal peptide" evidence="1">
    <location>
        <begin position="1"/>
        <end position="18"/>
    </location>
</feature>
<evidence type="ECO:0000313" key="2">
    <source>
        <dbReference type="EMBL" id="PRD54668.1"/>
    </source>
</evidence>